<dbReference type="Gene3D" id="3.40.50.10490">
    <property type="entry name" value="Glucose-6-phosphate isomerase like protein, domain 1"/>
    <property type="match status" value="2"/>
</dbReference>
<dbReference type="SUPFAM" id="SSF53697">
    <property type="entry name" value="SIS domain"/>
    <property type="match status" value="1"/>
</dbReference>
<comment type="catalytic activity">
    <reaction evidence="1">
        <text>D-fructose 6-phosphate + L-glutamine = D-glucosamine 6-phosphate + L-glutamate</text>
        <dbReference type="Rhea" id="RHEA:13237"/>
        <dbReference type="ChEBI" id="CHEBI:29985"/>
        <dbReference type="ChEBI" id="CHEBI:58359"/>
        <dbReference type="ChEBI" id="CHEBI:58725"/>
        <dbReference type="ChEBI" id="CHEBI:61527"/>
        <dbReference type="EC" id="2.6.1.16"/>
    </reaction>
</comment>
<organism evidence="9 10">
    <name type="scientific">Porphyridium purpureum</name>
    <name type="common">Red alga</name>
    <name type="synonym">Porphyridium cruentum</name>
    <dbReference type="NCBI Taxonomy" id="35688"/>
    <lineage>
        <taxon>Eukaryota</taxon>
        <taxon>Rhodophyta</taxon>
        <taxon>Bangiophyceae</taxon>
        <taxon>Porphyridiales</taxon>
        <taxon>Porphyridiaceae</taxon>
        <taxon>Porphyridium</taxon>
    </lineage>
</organism>
<dbReference type="SUPFAM" id="SSF56235">
    <property type="entry name" value="N-terminal nucleophile aminohydrolases (Ntn hydrolases)"/>
    <property type="match status" value="1"/>
</dbReference>
<dbReference type="PANTHER" id="PTHR10937">
    <property type="entry name" value="GLUCOSAMINE--FRUCTOSE-6-PHOSPHATE AMINOTRANSFERASE, ISOMERIZING"/>
    <property type="match status" value="1"/>
</dbReference>
<dbReference type="CDD" id="cd00714">
    <property type="entry name" value="GFAT"/>
    <property type="match status" value="1"/>
</dbReference>
<dbReference type="FunFam" id="3.40.50.10490:FF:000001">
    <property type="entry name" value="Glutamine--fructose-6-phosphate aminotransferase [isomerizing]"/>
    <property type="match status" value="1"/>
</dbReference>
<dbReference type="EMBL" id="VRMN01000003">
    <property type="protein sequence ID" value="KAA8495954.1"/>
    <property type="molecule type" value="Genomic_DNA"/>
</dbReference>
<dbReference type="InterPro" id="IPR017932">
    <property type="entry name" value="GATase_2_dom"/>
</dbReference>
<gene>
    <name evidence="9" type="ORF">FVE85_2109</name>
</gene>
<dbReference type="InterPro" id="IPR046348">
    <property type="entry name" value="SIS_dom_sf"/>
</dbReference>
<dbReference type="PANTHER" id="PTHR10937:SF0">
    <property type="entry name" value="GLUTAMINE--FRUCTOSE-6-PHOSPHATE TRANSAMINASE (ISOMERIZING)"/>
    <property type="match status" value="1"/>
</dbReference>
<dbReference type="GO" id="GO:0006487">
    <property type="term" value="P:protein N-linked glycosylation"/>
    <property type="evidence" value="ECO:0007669"/>
    <property type="project" value="TreeGrafter"/>
</dbReference>
<keyword evidence="5" id="KW-0677">Repeat</keyword>
<reference evidence="10" key="1">
    <citation type="journal article" date="2019" name="Nat. Commun.">
        <title>Expansion of phycobilisome linker gene families in mesophilic red algae.</title>
        <authorList>
            <person name="Lee J."/>
            <person name="Kim D."/>
            <person name="Bhattacharya D."/>
            <person name="Yoon H.S."/>
        </authorList>
    </citation>
    <scope>NUCLEOTIDE SEQUENCE [LARGE SCALE GENOMIC DNA]</scope>
    <source>
        <strain evidence="10">CCMP 1328</strain>
    </source>
</reference>
<dbReference type="CDD" id="cd05009">
    <property type="entry name" value="SIS_GlmS_GlmD_2"/>
    <property type="match status" value="1"/>
</dbReference>
<keyword evidence="4 9" id="KW-0808">Transferase</keyword>
<dbReference type="AlphaFoldDB" id="A0A5J4YZ01"/>
<dbReference type="Pfam" id="PF01380">
    <property type="entry name" value="SIS"/>
    <property type="match status" value="2"/>
</dbReference>
<dbReference type="GO" id="GO:0006047">
    <property type="term" value="P:UDP-N-acetylglucosamine metabolic process"/>
    <property type="evidence" value="ECO:0007669"/>
    <property type="project" value="TreeGrafter"/>
</dbReference>
<dbReference type="OrthoDB" id="15235at2759"/>
<evidence type="ECO:0000259" key="8">
    <source>
        <dbReference type="PROSITE" id="PS51464"/>
    </source>
</evidence>
<feature type="domain" description="SIS" evidence="8">
    <location>
        <begin position="594"/>
        <end position="742"/>
    </location>
</feature>
<dbReference type="Gene3D" id="3.60.20.10">
    <property type="entry name" value="Glutamine Phosphoribosylpyrophosphate, subunit 1, domain 1"/>
    <property type="match status" value="1"/>
</dbReference>
<keyword evidence="6" id="KW-0315">Glutamine amidotransferase</keyword>
<accession>A0A5J4YZ01</accession>
<keyword evidence="10" id="KW-1185">Reference proteome</keyword>
<evidence type="ECO:0000256" key="2">
    <source>
        <dbReference type="ARBA" id="ARBA00012916"/>
    </source>
</evidence>
<dbReference type="GO" id="GO:0097367">
    <property type="term" value="F:carbohydrate derivative binding"/>
    <property type="evidence" value="ECO:0007669"/>
    <property type="project" value="InterPro"/>
</dbReference>
<comment type="caution">
    <text evidence="9">The sequence shown here is derived from an EMBL/GenBank/DDBJ whole genome shotgun (WGS) entry which is preliminary data.</text>
</comment>
<dbReference type="PROSITE" id="PS51278">
    <property type="entry name" value="GATASE_TYPE_2"/>
    <property type="match status" value="1"/>
</dbReference>
<dbReference type="Pfam" id="PF13522">
    <property type="entry name" value="GATase_6"/>
    <property type="match status" value="1"/>
</dbReference>
<dbReference type="PROSITE" id="PS51464">
    <property type="entry name" value="SIS"/>
    <property type="match status" value="2"/>
</dbReference>
<dbReference type="InterPro" id="IPR035466">
    <property type="entry name" value="GlmS/AgaS_SIS"/>
</dbReference>
<dbReference type="FunFam" id="3.40.50.10490:FF:000002">
    <property type="entry name" value="Glutamine--fructose-6-phosphate aminotransferase [isomerizing]"/>
    <property type="match status" value="1"/>
</dbReference>
<proteinExistence type="predicted"/>
<evidence type="ECO:0000313" key="9">
    <source>
        <dbReference type="EMBL" id="KAA8495954.1"/>
    </source>
</evidence>
<dbReference type="InterPro" id="IPR029055">
    <property type="entry name" value="Ntn_hydrolases_N"/>
</dbReference>
<dbReference type="InterPro" id="IPR001347">
    <property type="entry name" value="SIS_dom"/>
</dbReference>
<dbReference type="InterPro" id="IPR047084">
    <property type="entry name" value="GFAT_N"/>
</dbReference>
<keyword evidence="3 9" id="KW-0032">Aminotransferase</keyword>
<dbReference type="CDD" id="cd05008">
    <property type="entry name" value="SIS_GlmS_GlmD_1"/>
    <property type="match status" value="1"/>
</dbReference>
<dbReference type="Proteomes" id="UP000324585">
    <property type="component" value="Unassembled WGS sequence"/>
</dbReference>
<dbReference type="GO" id="GO:0004360">
    <property type="term" value="F:glutamine-fructose-6-phosphate transaminase (isomerizing) activity"/>
    <property type="evidence" value="ECO:0007669"/>
    <property type="project" value="UniProtKB-EC"/>
</dbReference>
<dbReference type="GO" id="GO:0046349">
    <property type="term" value="P:amino sugar biosynthetic process"/>
    <property type="evidence" value="ECO:0007669"/>
    <property type="project" value="UniProtKB-ARBA"/>
</dbReference>
<feature type="domain" description="SIS" evidence="8">
    <location>
        <begin position="422"/>
        <end position="561"/>
    </location>
</feature>
<evidence type="ECO:0000256" key="4">
    <source>
        <dbReference type="ARBA" id="ARBA00022679"/>
    </source>
</evidence>
<evidence type="ECO:0000259" key="7">
    <source>
        <dbReference type="PROSITE" id="PS51278"/>
    </source>
</evidence>
<name>A0A5J4YZ01_PORPP</name>
<feature type="domain" description="Glutamine amidotransferase type-2" evidence="7">
    <location>
        <begin position="2"/>
        <end position="343"/>
    </location>
</feature>
<evidence type="ECO:0000313" key="10">
    <source>
        <dbReference type="Proteomes" id="UP000324585"/>
    </source>
</evidence>
<evidence type="ECO:0000256" key="1">
    <source>
        <dbReference type="ARBA" id="ARBA00001031"/>
    </source>
</evidence>
<dbReference type="NCBIfam" id="NF001484">
    <property type="entry name" value="PRK00331.1"/>
    <property type="match status" value="1"/>
</dbReference>
<dbReference type="EC" id="2.6.1.16" evidence="2"/>
<dbReference type="OMA" id="ASEYRYA"/>
<evidence type="ECO:0000256" key="3">
    <source>
        <dbReference type="ARBA" id="ARBA00022576"/>
    </source>
</evidence>
<evidence type="ECO:0000256" key="6">
    <source>
        <dbReference type="ARBA" id="ARBA00022962"/>
    </source>
</evidence>
<dbReference type="InterPro" id="IPR035490">
    <property type="entry name" value="GlmS/FrlB_SIS"/>
</dbReference>
<evidence type="ECO:0000256" key="5">
    <source>
        <dbReference type="ARBA" id="ARBA00022737"/>
    </source>
</evidence>
<protein>
    <recommendedName>
        <fullName evidence="2">glutamine--fructose-6-phosphate transaminase (isomerizing)</fullName>
        <ecNumber evidence="2">2.6.1.16</ecNumber>
    </recommendedName>
</protein>
<dbReference type="GO" id="GO:0006002">
    <property type="term" value="P:fructose 6-phosphate metabolic process"/>
    <property type="evidence" value="ECO:0007669"/>
    <property type="project" value="TreeGrafter"/>
</dbReference>
<sequence length="752" mass="82524">MCGIFACFIHGSDTLSEREVAGVLLNGLGRLEYRGYDSAGLCLSRSSTCVCSSEQPAVQDQFCPRLLKTVGTVSVLRELVDREMSPGSVNGANGRRAKCTDDSRRGSCAVGQRCGTTHVGIAHTRWATHGAVSVENCHPHVSSAELEFVVVHNGIITNYQALKEMLLKKGTRFESDTDTEVVVKLIHYLYSTLLEAPSESSRKTASASIPFEKLVMHLMRHLEGAFALIFLSTKYPGQIVACKRGSPLVIGLKGEYNVSERTKGGHFSKTDSAARITSSKLSKGATASLSLGRTRNLDSEGRGHDELNDSTQYFFASDVNAIVEHTDRVLYTEDNDIVSVRSGELQVFNVTSEFSYENEDEQMVVPNRQVSTIQMELHEIMKGSFPHFMKKEIFEQPESIKQTMRGRILNGSEVHLTGVREHMSDIRKSTRLIFVASGTSYNACMASRQILEELSEIPVIVELAGDFMDRLCPIFRSDVVAFVSQSGETADTLDALKYARKHGAMCMGIVNVVGSSISRLTDFGVHLNAGSEIGVASTKVYTSQIVVMVMIALELSADSKNKSARRIAILQGLRELSANIEKTILLVDEHVQRIADQLADDRSILCFGRGYHYATCVEAALKIKEVAYIHTEGINAGELKHGPIALVDENLPIVVFSSMDLTAVKVQSAIHQLLARGVRQRLIVVCSESDTQMLELVASREGVDVIKVAHTVDCLQSVLSIIPMQLLSYYLAVARKLNVDCPRNLAKSVTVH</sequence>